<dbReference type="AlphaFoldDB" id="F9G157"/>
<organism evidence="1">
    <name type="scientific">Fusarium oxysporum (strain Fo5176)</name>
    <name type="common">Fusarium vascular wilt</name>
    <dbReference type="NCBI Taxonomy" id="660025"/>
    <lineage>
        <taxon>Eukaryota</taxon>
        <taxon>Fungi</taxon>
        <taxon>Dikarya</taxon>
        <taxon>Ascomycota</taxon>
        <taxon>Pezizomycotina</taxon>
        <taxon>Sordariomycetes</taxon>
        <taxon>Hypocreomycetidae</taxon>
        <taxon>Hypocreales</taxon>
        <taxon>Nectriaceae</taxon>
        <taxon>Fusarium</taxon>
        <taxon>Fusarium oxysporum species complex</taxon>
    </lineage>
</organism>
<proteinExistence type="predicted"/>
<dbReference type="EMBL" id="AFQF01003065">
    <property type="protein sequence ID" value="EGU77091.1"/>
    <property type="molecule type" value="Genomic_DNA"/>
</dbReference>
<protein>
    <submittedName>
        <fullName evidence="1">Uncharacterized protein</fullName>
    </submittedName>
</protein>
<gene>
    <name evidence="1" type="ORF">FOXB_12389</name>
</gene>
<comment type="caution">
    <text evidence="1">The sequence shown here is derived from an EMBL/GenBank/DDBJ whole genome shotgun (WGS) entry which is preliminary data.</text>
</comment>
<accession>F9G157</accession>
<sequence length="40" mass="4832">MVERRVSTAERQTETENECRRVECLRRGEYNRGMREQGES</sequence>
<name>F9G157_FUSOF</name>
<evidence type="ECO:0000313" key="1">
    <source>
        <dbReference type="EMBL" id="EGU77091.1"/>
    </source>
</evidence>
<reference evidence="1" key="1">
    <citation type="journal article" date="2012" name="Mol. Plant Microbe Interact.">
        <title>A highly conserved effector in Fusarium oxysporum is required for full virulence on Arabidopsis.</title>
        <authorList>
            <person name="Thatcher L.F."/>
            <person name="Gardiner D.M."/>
            <person name="Kazan K."/>
            <person name="Manners J."/>
        </authorList>
    </citation>
    <scope>NUCLEOTIDE SEQUENCE [LARGE SCALE GENOMIC DNA]</scope>
    <source>
        <strain evidence="1">Fo5176</strain>
    </source>
</reference>